<keyword evidence="1" id="KW-0175">Coiled coil</keyword>
<dbReference type="RefSeq" id="WP_283075801.1">
    <property type="nucleotide sequence ID" value="NZ_CP121671.1"/>
</dbReference>
<reference evidence="5 6" key="1">
    <citation type="submission" date="2023-04" db="EMBL/GenBank/DDBJ databases">
        <title>Genome sequence of Halobacillus naozhouensis KACC 21980.</title>
        <authorList>
            <person name="Kim S."/>
            <person name="Heo J."/>
            <person name="Kwon S.-W."/>
        </authorList>
    </citation>
    <scope>NUCLEOTIDE SEQUENCE [LARGE SCALE GENOMIC DNA]</scope>
    <source>
        <strain evidence="5 6">KCTC 13234</strain>
    </source>
</reference>
<evidence type="ECO:0000313" key="6">
    <source>
        <dbReference type="Proteomes" id="UP001221597"/>
    </source>
</evidence>
<dbReference type="PANTHER" id="PTHR40038:SF1">
    <property type="entry name" value="MEMBRANE-ASSOCIATED PROTEIN TCAA"/>
    <property type="match status" value="1"/>
</dbReference>
<dbReference type="PANTHER" id="PTHR40038">
    <property type="entry name" value="MEMBRANE-ASSOCIATED PROTEIN TCAA"/>
    <property type="match status" value="1"/>
</dbReference>
<keyword evidence="2" id="KW-0472">Membrane</keyword>
<dbReference type="EMBL" id="CP121671">
    <property type="protein sequence ID" value="WFT73794.1"/>
    <property type="molecule type" value="Genomic_DNA"/>
</dbReference>
<evidence type="ECO:0000259" key="4">
    <source>
        <dbReference type="Pfam" id="PF25155"/>
    </source>
</evidence>
<keyword evidence="2" id="KW-1133">Transmembrane helix</keyword>
<dbReference type="InterPro" id="IPR056902">
    <property type="entry name" value="NTF2_YvbJ"/>
</dbReference>
<dbReference type="Pfam" id="PF22813">
    <property type="entry name" value="TcaA_2nd"/>
    <property type="match status" value="1"/>
</dbReference>
<evidence type="ECO:0000313" key="5">
    <source>
        <dbReference type="EMBL" id="WFT73794.1"/>
    </source>
</evidence>
<sequence>MGECRKCGREIPPSQQGCEDCNSARKAKQPAEFAENHEWLNASHYYSDHMEEQRSYRKRNWRKIFITVITFVLLAGFAVTFWMYLTKVTSAQHVVQEFEEAVKEEDANRLVDLVAFNHENQSFNVKQAELMVDYYNQHSDQFVSTLSYLRSVSDGEEDSSGSNSIIHLQNQGSQWLLFDQYALTLDPVSVDVSSNAENVALFLDGNKIGTITGNSVYELAGLTPGSHIVKGIVKANGKKHDEIISINTYQTSQPVSLEFENITPEATLESLSGSLEEDLKQAVTDHVKEYVAAYEAKDISKFKRMQSEEYLEASENEIEKLEEMGAEFEGEVTKIVFDLGSMEITSEEGKRPFTSTMYASITFQSGYFDENVDSSERLKEENTYIWNYDLTYDDQEDMWLISSGTPVSSMRTEETELVEF</sequence>
<feature type="domain" description="TcaA second" evidence="3">
    <location>
        <begin position="93"/>
        <end position="184"/>
    </location>
</feature>
<evidence type="ECO:0008006" key="7">
    <source>
        <dbReference type="Google" id="ProtNLM"/>
    </source>
</evidence>
<keyword evidence="6" id="KW-1185">Reference proteome</keyword>
<keyword evidence="2" id="KW-0812">Transmembrane</keyword>
<dbReference type="Pfam" id="PF25155">
    <property type="entry name" value="NTF2_YvbJ"/>
    <property type="match status" value="1"/>
</dbReference>
<evidence type="ECO:0000259" key="3">
    <source>
        <dbReference type="Pfam" id="PF22813"/>
    </source>
</evidence>
<gene>
    <name evidence="5" type="ORF">P9989_15660</name>
</gene>
<feature type="coiled-coil region" evidence="1">
    <location>
        <begin position="304"/>
        <end position="331"/>
    </location>
</feature>
<evidence type="ECO:0000256" key="1">
    <source>
        <dbReference type="SAM" id="Coils"/>
    </source>
</evidence>
<feature type="domain" description="YvbJ-like NTF2-like" evidence="4">
    <location>
        <begin position="281"/>
        <end position="403"/>
    </location>
</feature>
<dbReference type="Proteomes" id="UP001221597">
    <property type="component" value="Chromosome"/>
</dbReference>
<organism evidence="5 6">
    <name type="scientific">Halobacillus naozhouensis</name>
    <dbReference type="NCBI Taxonomy" id="554880"/>
    <lineage>
        <taxon>Bacteria</taxon>
        <taxon>Bacillati</taxon>
        <taxon>Bacillota</taxon>
        <taxon>Bacilli</taxon>
        <taxon>Bacillales</taxon>
        <taxon>Bacillaceae</taxon>
        <taxon>Halobacillus</taxon>
    </lineage>
</organism>
<protein>
    <recommendedName>
        <fullName evidence="7">PEGA domain-containing protein</fullName>
    </recommendedName>
</protein>
<accession>A0ABY8IX92</accession>
<feature type="transmembrane region" description="Helical" evidence="2">
    <location>
        <begin position="64"/>
        <end position="85"/>
    </location>
</feature>
<proteinExistence type="predicted"/>
<dbReference type="InterPro" id="IPR054529">
    <property type="entry name" value="TcaA_2nd"/>
</dbReference>
<evidence type="ECO:0000256" key="2">
    <source>
        <dbReference type="SAM" id="Phobius"/>
    </source>
</evidence>
<name>A0ABY8IX92_9BACI</name>